<protein>
    <submittedName>
        <fullName evidence="2">(northern house mosquito) hypothetical protein</fullName>
    </submittedName>
</protein>
<proteinExistence type="predicted"/>
<dbReference type="AlphaFoldDB" id="A0A8D8HJZ0"/>
<organism evidence="2">
    <name type="scientific">Culex pipiens</name>
    <name type="common">House mosquito</name>
    <dbReference type="NCBI Taxonomy" id="7175"/>
    <lineage>
        <taxon>Eukaryota</taxon>
        <taxon>Metazoa</taxon>
        <taxon>Ecdysozoa</taxon>
        <taxon>Arthropoda</taxon>
        <taxon>Hexapoda</taxon>
        <taxon>Insecta</taxon>
        <taxon>Pterygota</taxon>
        <taxon>Neoptera</taxon>
        <taxon>Endopterygota</taxon>
        <taxon>Diptera</taxon>
        <taxon>Nematocera</taxon>
        <taxon>Culicoidea</taxon>
        <taxon>Culicidae</taxon>
        <taxon>Culicinae</taxon>
        <taxon>Culicini</taxon>
        <taxon>Culex</taxon>
        <taxon>Culex</taxon>
    </lineage>
</organism>
<dbReference type="EMBL" id="HBUE01213975">
    <property type="protein sequence ID" value="CAG6535811.1"/>
    <property type="molecule type" value="Transcribed_RNA"/>
</dbReference>
<sequence length="113" mass="12457">MPLDQKINPTRPYSVRCLRSERSRLPTTFDCSETRTFWAVTPAVPSETLACRSRSPSSWVSTTCYRRSSPKSSACRKESRPAMSPAAAGSSRWTVCPAGCPSSPAFRPFSFTS</sequence>
<evidence type="ECO:0000313" key="2">
    <source>
        <dbReference type="EMBL" id="CAG6535811.1"/>
    </source>
</evidence>
<reference evidence="2" key="1">
    <citation type="submission" date="2021-05" db="EMBL/GenBank/DDBJ databases">
        <authorList>
            <person name="Alioto T."/>
            <person name="Alioto T."/>
            <person name="Gomez Garrido J."/>
        </authorList>
    </citation>
    <scope>NUCLEOTIDE SEQUENCE</scope>
</reference>
<accession>A0A8D8HJZ0</accession>
<evidence type="ECO:0000256" key="1">
    <source>
        <dbReference type="SAM" id="MobiDB-lite"/>
    </source>
</evidence>
<name>A0A8D8HJZ0_CULPI</name>
<dbReference type="EMBL" id="HBUE01320482">
    <property type="protein sequence ID" value="CAG6587799.1"/>
    <property type="molecule type" value="Transcribed_RNA"/>
</dbReference>
<feature type="region of interest" description="Disordered" evidence="1">
    <location>
        <begin position="69"/>
        <end position="93"/>
    </location>
</feature>